<dbReference type="RefSeq" id="WP_198949043.1">
    <property type="nucleotide sequence ID" value="NZ_LLZX01000165.1"/>
</dbReference>
<evidence type="ECO:0000313" key="1">
    <source>
        <dbReference type="EMBL" id="OSX90385.1"/>
    </source>
</evidence>
<dbReference type="EMBL" id="MRWU01000018">
    <property type="protein sequence ID" value="OSX90385.1"/>
    <property type="molecule type" value="Genomic_DNA"/>
</dbReference>
<dbReference type="Proteomes" id="UP000194131">
    <property type="component" value="Unassembled WGS sequence"/>
</dbReference>
<gene>
    <name evidence="1" type="ORF">S3E15_01792</name>
</gene>
<evidence type="ECO:0000313" key="2">
    <source>
        <dbReference type="Proteomes" id="UP000194131"/>
    </source>
</evidence>
<accession>A0AAP7W5C5</accession>
<proteinExistence type="predicted"/>
<reference evidence="1 2" key="1">
    <citation type="submission" date="2016-12" db="EMBL/GenBank/DDBJ databases">
        <title>Genome Sequences of Twelve Sporeforming Bacillus Species Isolated from Foods.</title>
        <authorList>
            <person name="De Jong A."/>
            <person name="Holsappel S."/>
            <person name="Kuipers O.P."/>
        </authorList>
    </citation>
    <scope>NUCLEOTIDE SEQUENCE [LARGE SCALE GENOMIC DNA]</scope>
    <source>
        <strain evidence="1 2">S3E15</strain>
    </source>
</reference>
<sequence>MTYEIKYKVDGETHTGSVSKKVYKHLDIGSRIEVVEYKGKTMLFESYGSK</sequence>
<comment type="caution">
    <text evidence="1">The sequence shown here is derived from an EMBL/GenBank/DDBJ whole genome shotgun (WGS) entry which is preliminary data.</text>
</comment>
<dbReference type="AlphaFoldDB" id="A0AAP7W5C5"/>
<protein>
    <submittedName>
        <fullName evidence="1">Uncharacterized protein</fullName>
    </submittedName>
</protein>
<name>A0AAP7W5C5_BACMY</name>
<organism evidence="1 2">
    <name type="scientific">Bacillus mycoides</name>
    <dbReference type="NCBI Taxonomy" id="1405"/>
    <lineage>
        <taxon>Bacteria</taxon>
        <taxon>Bacillati</taxon>
        <taxon>Bacillota</taxon>
        <taxon>Bacilli</taxon>
        <taxon>Bacillales</taxon>
        <taxon>Bacillaceae</taxon>
        <taxon>Bacillus</taxon>
        <taxon>Bacillus cereus group</taxon>
    </lineage>
</organism>